<feature type="compositionally biased region" description="Low complexity" evidence="1">
    <location>
        <begin position="476"/>
        <end position="488"/>
    </location>
</feature>
<feature type="compositionally biased region" description="Basic and acidic residues" evidence="1">
    <location>
        <begin position="525"/>
        <end position="537"/>
    </location>
</feature>
<sequence length="799" mass="92541">MTAPSEELSFHNAINNQKLPIVLQATKSCVLGERTVLEEDQILTVLDRAHVDLVTCKDADGKTFKIAKDMVLHSPIHYVEEFYPRTTQELEEMIGNVSYVQTKSFYKDNLNTFGPLEVFQFTSYYDEKTIVLQTKSEDKFLLNVEVLLNSKLFVLVKINGNKKRFNDFLEHFESEQMIRLNDPTSNKMMYPNFSVESVGKYEVAYTVTDINNSMELRYETFPLDRRITFRRTGKKPPDYVEQFGRYNTESYLENLKQVKIAMSYDNYLPRFYGNLIIKNPCWTDLQRPNKLNLTNENKPGVRESLRRGLKNFIRSSPSKEDLRIPGIEKPQTIPPSKNVPSPTKQQALAPRSSSDAPRPTQRTVKKADTNPIYDIDTWKLEQLRQEFAKNKVDGVPIKPPRRRLPRPKSLDMDHPHSMFYNELKEDNLYEKPFNEKSPHGKLKHVKDQEIFQYQRSPSVPIRVPPQAERPTQRAHSASPPSFYPPSSSFEGLDSGVDSPSDNRSLGELMKRFQTSSPQPQPQQENRTRSHSAMEKRKSLSQLSLSGSDLNISYPFNFKHQKGHGIPENLYAIPGQQRPSFNQLDETNQFPDLDQMTQNTRRNTAFRSHIYESVIYADVKNEVKGNQIFAAEVESMNSIKEFTIDDVKELLTQLKLERHVQTFEDEMVTGYMLVEKFTEFHGEMGLTPFEARKLYKYVRGWRPTILNSGHENMNFKEWSINEVEAQLIKLKLPMFAIFCSDNLIDGALLLDMIQNKLLTTLEQDKVTLKKVEIARIEAYFENPQQYEHMRADSNSSNLSA</sequence>
<feature type="compositionally biased region" description="Polar residues" evidence="1">
    <location>
        <begin position="334"/>
        <end position="355"/>
    </location>
</feature>
<accession>A0A7M5V659</accession>
<evidence type="ECO:0000313" key="3">
    <source>
        <dbReference type="Proteomes" id="UP000594262"/>
    </source>
</evidence>
<dbReference type="InterPro" id="IPR013761">
    <property type="entry name" value="SAM/pointed_sf"/>
</dbReference>
<dbReference type="AlphaFoldDB" id="A0A7M5V659"/>
<dbReference type="GeneID" id="136809592"/>
<evidence type="ECO:0000313" key="2">
    <source>
        <dbReference type="EnsemblMetazoa" id="CLYHEMP010285.1"/>
    </source>
</evidence>
<name>A0A7M5V659_9CNID</name>
<keyword evidence="3" id="KW-1185">Reference proteome</keyword>
<organism evidence="2 3">
    <name type="scientific">Clytia hemisphaerica</name>
    <dbReference type="NCBI Taxonomy" id="252671"/>
    <lineage>
        <taxon>Eukaryota</taxon>
        <taxon>Metazoa</taxon>
        <taxon>Cnidaria</taxon>
        <taxon>Hydrozoa</taxon>
        <taxon>Hydroidolina</taxon>
        <taxon>Leptothecata</taxon>
        <taxon>Obeliida</taxon>
        <taxon>Clytiidae</taxon>
        <taxon>Clytia</taxon>
    </lineage>
</organism>
<protein>
    <submittedName>
        <fullName evidence="2">Uncharacterized protein</fullName>
    </submittedName>
</protein>
<evidence type="ECO:0000256" key="1">
    <source>
        <dbReference type="SAM" id="MobiDB-lite"/>
    </source>
</evidence>
<feature type="region of interest" description="Disordered" evidence="1">
    <location>
        <begin position="391"/>
        <end position="415"/>
    </location>
</feature>
<dbReference type="CDD" id="cd09487">
    <property type="entry name" value="SAM_superfamily"/>
    <property type="match status" value="1"/>
</dbReference>
<dbReference type="Proteomes" id="UP000594262">
    <property type="component" value="Unplaced"/>
</dbReference>
<feature type="region of interest" description="Disordered" evidence="1">
    <location>
        <begin position="314"/>
        <end position="368"/>
    </location>
</feature>
<feature type="region of interest" description="Disordered" evidence="1">
    <location>
        <begin position="454"/>
        <end position="541"/>
    </location>
</feature>
<proteinExistence type="predicted"/>
<dbReference type="OrthoDB" id="6022742at2759"/>
<dbReference type="Gene3D" id="1.10.150.50">
    <property type="entry name" value="Transcription Factor, Ets-1"/>
    <property type="match status" value="1"/>
</dbReference>
<dbReference type="RefSeq" id="XP_066922230.1">
    <property type="nucleotide sequence ID" value="XM_067066129.1"/>
</dbReference>
<reference evidence="2" key="1">
    <citation type="submission" date="2021-01" db="UniProtKB">
        <authorList>
            <consortium name="EnsemblMetazoa"/>
        </authorList>
    </citation>
    <scope>IDENTIFICATION</scope>
</reference>
<dbReference type="EnsemblMetazoa" id="CLYHEMT010285.1">
    <property type="protein sequence ID" value="CLYHEMP010285.1"/>
    <property type="gene ID" value="CLYHEMG010285"/>
</dbReference>